<reference evidence="3" key="2">
    <citation type="submission" date="2020-11" db="EMBL/GenBank/DDBJ databases">
        <authorList>
            <person name="McCartney M.A."/>
            <person name="Auch B."/>
            <person name="Kono T."/>
            <person name="Mallez S."/>
            <person name="Becker A."/>
            <person name="Gohl D.M."/>
            <person name="Silverstein K.A.T."/>
            <person name="Koren S."/>
            <person name="Bechman K.B."/>
            <person name="Herman A."/>
            <person name="Abrahante J.E."/>
            <person name="Garbe J."/>
        </authorList>
    </citation>
    <scope>NUCLEOTIDE SEQUENCE</scope>
    <source>
        <strain evidence="3">Duluth1</strain>
        <tissue evidence="3">Whole animal</tissue>
    </source>
</reference>
<proteinExistence type="predicted"/>
<feature type="region of interest" description="Disordered" evidence="2">
    <location>
        <begin position="3113"/>
        <end position="3227"/>
    </location>
</feature>
<feature type="compositionally biased region" description="Low complexity" evidence="2">
    <location>
        <begin position="3131"/>
        <end position="3148"/>
    </location>
</feature>
<evidence type="ECO:0000313" key="3">
    <source>
        <dbReference type="EMBL" id="KAH3820097.1"/>
    </source>
</evidence>
<comment type="caution">
    <text evidence="3">The sequence shown here is derived from an EMBL/GenBank/DDBJ whole genome shotgun (WGS) entry which is preliminary data.</text>
</comment>
<feature type="region of interest" description="Disordered" evidence="2">
    <location>
        <begin position="377"/>
        <end position="424"/>
    </location>
</feature>
<feature type="compositionally biased region" description="Basic and acidic residues" evidence="2">
    <location>
        <begin position="398"/>
        <end position="417"/>
    </location>
</feature>
<feature type="region of interest" description="Disordered" evidence="2">
    <location>
        <begin position="2370"/>
        <end position="2395"/>
    </location>
</feature>
<feature type="region of interest" description="Disordered" evidence="2">
    <location>
        <begin position="1"/>
        <end position="48"/>
    </location>
</feature>
<feature type="compositionally biased region" description="Polar residues" evidence="2">
    <location>
        <begin position="21"/>
        <end position="38"/>
    </location>
</feature>
<feature type="region of interest" description="Disordered" evidence="2">
    <location>
        <begin position="2693"/>
        <end position="2766"/>
    </location>
</feature>
<feature type="region of interest" description="Disordered" evidence="2">
    <location>
        <begin position="3044"/>
        <end position="3084"/>
    </location>
</feature>
<reference evidence="3" key="1">
    <citation type="journal article" date="2019" name="bioRxiv">
        <title>The Genome of the Zebra Mussel, Dreissena polymorpha: A Resource for Invasive Species Research.</title>
        <authorList>
            <person name="McCartney M.A."/>
            <person name="Auch B."/>
            <person name="Kono T."/>
            <person name="Mallez S."/>
            <person name="Zhang Y."/>
            <person name="Obille A."/>
            <person name="Becker A."/>
            <person name="Abrahante J.E."/>
            <person name="Garbe J."/>
            <person name="Badalamenti J.P."/>
            <person name="Herman A."/>
            <person name="Mangelson H."/>
            <person name="Liachko I."/>
            <person name="Sullivan S."/>
            <person name="Sone E.D."/>
            <person name="Koren S."/>
            <person name="Silverstein K.A.T."/>
            <person name="Beckman K.B."/>
            <person name="Gohl D.M."/>
        </authorList>
    </citation>
    <scope>NUCLEOTIDE SEQUENCE</scope>
    <source>
        <strain evidence="3">Duluth1</strain>
        <tissue evidence="3">Whole animal</tissue>
    </source>
</reference>
<sequence>MKELSNANLFLGNNHYDSDTESNAAETDNNSSKNNMRTKSNKIHEESEEMDCKSYDIVAKTELSQVNTCVPSNVQNSNRKVIKSIHSIQEEDVLKKYHDIENFRQDVNRCDVLKLTKDPAYISNLSSTAENKREFDTSAASHDSGPVVRLEKTNDQHEAVRQLCDKKGKTDIFKKFNLTKCSINVKRLSKEEIDDQTSKPRAAGYFYEGCDDVMIDNVPTEGNAIPFGEADFIIVQDAPDDVISKLMHDAWLEMESNQGVVNCEEIVLEGRCKAEIDTEENSSDNNVIIVIDDDFDEFQREQHSEQKNAPGLNASDPDDNVSRESTHSNLVEIRDQLIDMTSTSTVKRTIAGEIVKCNHDNESLSRIILECEETTKGKLKHPQEKAETSMTEASEITSENKDIEENVNDSDKSEGKRVQKSGTSTEVLPRVHEECNETDKPTGIFESHNKTGFTYSNREIQLGKESNGNSGKEFEIQTNSSQVGNNFNENTDEILNSQEECLLEVKKSDMKNGIGSEVDVNDPSGEDNVTDIYKAVETKQIYQEENDLLNGKTNLSKMNSSEIIGVQDFESENVRSVCILTDIDGDACKEDANSFQRQDKQIITLTGFIDDSDNKKLTKVIEDSVDQTLSGVIEDGGNQTMTEVIEDSRNQIMAGVIEDSGDQIMTGVIEYSGNQTMTGVTEDIGDQTLTGVIDNIGNQTMTGVIEDTGNQTLTGVVEDSDKQTMTQVKEDSGNEIFTGVIEDSGNQTLTGVIEDSGNQTLTGVLEDSGIQTLTGVIEDSGSQTLSGVIEDSGNQTMIAVIEDSDKRTLTGVIEDSGRQTLSGVIVDSVNQTWTGVLEDSGNQTLTGVLEDSGNQILTGVIEDTGNQTFTGVIEDTGNQTFTGVIEDTGNQTLTLVFEDSGNQTLTGVLEDSGNQTLTGVLEDRGSQTLTGVLEDSGNQTLTGVLEDSGSQTLTGVLEDSGYQTLSGVIEDSGNQTMIAIIEDSDKQTLTGVVEDSGSQTLSGVIVDGVNQTLTGVREDSGNQTLTGVIEDSGNQTLTRVLEDTGSQTLYGVKEDSGNQTMTAVIEDSDNRTLTGVIDYSGSQTLSGVIDDSVNQTLTGVIEDSGNQTMTGVLEDRGSQTLSGVIEESSNQTMTAVIEDSDDQTLTGVIEDSGSPALSGIIEDSGNQTITAVMDDRGNQTITAVIEESGNQTFTGVIDNSANQTMTEIIEDSGNQTLSGVIEESSNQTMTAVIEGSDDQTLTGVIEDSGSQALSGIIEDSGNQTITAVMDDRGNQTITAVIEESGNQTFTGVIDISASQTMTGVIEDSCNQTSTGDKENSSNRTLTGVIEDCGNFKGSNNVSREGVSLESRNITASMHLETEPKESISDIAATHTLGEKEFLQKYKSEDEVETMNVESALKEQEKESYSATVFNIQDESSYCKSESDSEISFISEPCINEQVSEDEILYIKEMNENEQSEKIDEFKEIDLFDGIQTFFKEPGSHKLLGHSEPVTVDALKLENKLVACQLEANEIEEFLGNKALVEEKINYTKMTDTLQHHSSNNLSMPLLMDSSDRESVASRQLESELVKSEDEIDVENGTEHTIKPETYQTDDQGTLYMCDKSSEAIFEQSFVEPTHDITDISVCDELAINIPVKSNAAIMPVDNNMVEHVNNQDMNNEESNEDLSRTPEERTYLIKETSREQLDNLNQEERENMMLEGYSIDAQGQIDRDDTCGLHMDHNLQLMTGHCVNYCNEREEKFVQPNAIDNSVIEKSTSANVELAPKANYDLIVDSPAENTDMSGKTVNNGIKVDKLVSMAGNACLITDISKISDNKNKDVLFYSEKIDTNMLALSNNVDHVVRDLHLTKESEIITEHSKTISCKSRENTLILLEAGTGLIDDDSKFVQSKSENIYAKIIYPDVEIERSSNTEKVHVSCEQENDSHVADSFSQDSVEVTGVISDLVNEIKEDNLPLGDDKSSIDDFNAPIIETVIDQERSCPIEMSSHTDSTTENDRSCIDLPINLMSSDFICNNEVENSYCNPQMAEKSCEGEKDYIETKVRDISVGKTFQHDDSKQPADISIPTICNEESKTVVMSHIENVKVDCTNNMNSIVEEAKESLESAGKTCNMQSAISDIDHINVKRSPRLNKLKRRDYRHPFKKKVIAASTPKVNNDHNYDHKDKGFGKKCQDQHIKESNSFALKTAHLNEQKELPVKIMSSDEVESIRNMCSMKDESPDMTAENVDILNSKSLFENTRLNSKAVVFEYVGNITSGNVSYGSSVNVLKKSEICDLILKLNSTKGKSTENNLKNLTDVNSFTQNTCESSALDNTLSRACEEYKSAPEQSVSILKLSDTNQSQPVSEPYPKSHVKMDRECHENIAVQVGGAMIDCGSKTDGNESDSKKSSNSSTVEDLLPPEIRLENETDEEFLKRAEKIKSALKKAVKSYQSDFDFENQSSVESNIPPVTPEEETDLQNFDVASLYSNTSTNVPKKAPLVSNVVTVVCMTKGNKVKTVTSKNVRAMIPLSVSQSMPKQPVYLQKSQSSDDIHSQVGLLNSAAADPRQSSVSSLAMQLTSHHSKAKRMPVSVPRTEVKYARSLSSETENFKSKYVCNQQRTQQGVPRTNVKCNNSSQPSIMQMVVEQSAQVMTSSNSVQVNNGIPVNAVTGQDSIEKTVVVTENLSKVKSFREIHKDEKPFKWEASPIRELRLKTMSPDKEGTMQVNDSPKSIAAPAVARRKRVKQHEEGEDMPADSKRTRQGKSVVNKNVEANEKSDENGPNILKSTDSDMVMENSQVKSVVNNNVTANKKSDNKDPKIPKSVDSDKVMETRRRSFSELPSNKSAAKAFKDKSSENKPCYETFSPSNKPSDHVHNQLSQLLSNAPPPRKGCIIRSGSGRKHNKSNTPTKKKEKTRTENSYAVDSKTKSGLRCNVDGTQAYDSTQPTINKLELEENQMNQGACQPEINIVTQSIEDSATSLLQVNNLSQCIEDSSENPAENLQNESYSPISDSEESQLDIMAEVKRRVKNKVLNLKRKLYMGNNLANTPEGLAFHDIDEGLDEGVESPAKMCKLDGTSGSPSKSDSEDKHSESSYCSDSSQPSDSVNEISPKPIRQLIHGGRVYQIQQGSVTEFDIKQGQTDPESSFMSRLSPHEVTPVTSPMSSRTSSPSRMYSAVSVSSRHVNTSPSSLQEQPLPSSLQKQPSPGTKHIKPFNAANASSVISPVRRRSSTASSKASKGPKSRPGITTRSKVNEYIETTLQSIRPRGLKPSPTTWKLNKKVKRSIYSLEFKKTQ</sequence>
<dbReference type="EMBL" id="JAIWYP010000005">
    <property type="protein sequence ID" value="KAH3820097.1"/>
    <property type="molecule type" value="Genomic_DNA"/>
</dbReference>
<dbReference type="InterPro" id="IPR050938">
    <property type="entry name" value="Collagen_Structural_Proteins"/>
</dbReference>
<feature type="compositionally biased region" description="Basic and acidic residues" evidence="2">
    <location>
        <begin position="377"/>
        <end position="387"/>
    </location>
</feature>
<feature type="compositionally biased region" description="Basic and acidic residues" evidence="2">
    <location>
        <begin position="2786"/>
        <end position="2812"/>
    </location>
</feature>
<feature type="compositionally biased region" description="Low complexity" evidence="2">
    <location>
        <begin position="3162"/>
        <end position="3181"/>
    </location>
</feature>
<dbReference type="PANTHER" id="PTHR37456:SF3">
    <property type="entry name" value="COLLAGEN ALPHA-1(XXV) CHAIN"/>
    <property type="match status" value="1"/>
</dbReference>
<feature type="region of interest" description="Disordered" evidence="2">
    <location>
        <begin position="2779"/>
        <end position="2902"/>
    </location>
</feature>
<organism evidence="3 4">
    <name type="scientific">Dreissena polymorpha</name>
    <name type="common">Zebra mussel</name>
    <name type="synonym">Mytilus polymorpha</name>
    <dbReference type="NCBI Taxonomy" id="45954"/>
    <lineage>
        <taxon>Eukaryota</taxon>
        <taxon>Metazoa</taxon>
        <taxon>Spiralia</taxon>
        <taxon>Lophotrochozoa</taxon>
        <taxon>Mollusca</taxon>
        <taxon>Bivalvia</taxon>
        <taxon>Autobranchia</taxon>
        <taxon>Heteroconchia</taxon>
        <taxon>Euheterodonta</taxon>
        <taxon>Imparidentia</taxon>
        <taxon>Neoheterodontei</taxon>
        <taxon>Myida</taxon>
        <taxon>Dreissenoidea</taxon>
        <taxon>Dreissenidae</taxon>
        <taxon>Dreissena</taxon>
    </lineage>
</organism>
<feature type="compositionally biased region" description="Polar residues" evidence="2">
    <location>
        <begin position="2969"/>
        <end position="2986"/>
    </location>
</feature>
<feature type="region of interest" description="Disordered" evidence="2">
    <location>
        <begin position="299"/>
        <end position="328"/>
    </location>
</feature>
<feature type="compositionally biased region" description="Low complexity" evidence="2">
    <location>
        <begin position="3068"/>
        <end position="3080"/>
    </location>
</feature>
<name>A0A9D4GUB8_DREPO</name>
<keyword evidence="1" id="KW-0677">Repeat</keyword>
<feature type="compositionally biased region" description="Basic residues" evidence="2">
    <location>
        <begin position="2873"/>
        <end position="2889"/>
    </location>
</feature>
<gene>
    <name evidence="3" type="ORF">DPMN_121841</name>
</gene>
<protein>
    <submittedName>
        <fullName evidence="3">Uncharacterized protein</fullName>
    </submittedName>
</protein>
<feature type="compositionally biased region" description="Polar residues" evidence="2">
    <location>
        <begin position="3113"/>
        <end position="3124"/>
    </location>
</feature>
<evidence type="ECO:0000256" key="2">
    <source>
        <dbReference type="SAM" id="MobiDB-lite"/>
    </source>
</evidence>
<feature type="compositionally biased region" description="Low complexity" evidence="2">
    <location>
        <begin position="3195"/>
        <end position="3221"/>
    </location>
</feature>
<dbReference type="PANTHER" id="PTHR37456">
    <property type="entry name" value="SI:CH211-266K2.1"/>
    <property type="match status" value="1"/>
</dbReference>
<dbReference type="Proteomes" id="UP000828390">
    <property type="component" value="Unassembled WGS sequence"/>
</dbReference>
<evidence type="ECO:0000256" key="1">
    <source>
        <dbReference type="ARBA" id="ARBA00022737"/>
    </source>
</evidence>
<evidence type="ECO:0000313" key="4">
    <source>
        <dbReference type="Proteomes" id="UP000828390"/>
    </source>
</evidence>
<accession>A0A9D4GUB8</accession>
<feature type="region of interest" description="Disordered" evidence="2">
    <location>
        <begin position="2969"/>
        <end position="2989"/>
    </location>
</feature>
<keyword evidence="4" id="KW-1185">Reference proteome</keyword>
<feature type="compositionally biased region" description="Polar residues" evidence="2">
    <location>
        <begin position="388"/>
        <end position="397"/>
    </location>
</feature>
<feature type="compositionally biased region" description="Polar residues" evidence="2">
    <location>
        <begin position="3152"/>
        <end position="3161"/>
    </location>
</feature>